<sequence length="234" mass="26030">MSHKIRNGVTYLKVILVFATASCASLGIFVGIQLYFAPCSPPYAGSMRSACLNRESPGPIDNLGVMCLLFDAGIKSDTFSTQRQRETRAMSSFRTYAQCRILVAQMNLIFQNFFIPGLYCVTSNGIVFAFYVIIRLHGVISLAGMSFFIILLTDFALTVGLDLASVGHVYSVSVHVTEKWRKMENLGRKSESRKIAKSFPPLKIRFGDNFVDHLTSLSVLNNCLNWTVSLLLMT</sequence>
<evidence type="ECO:0000313" key="3">
    <source>
        <dbReference type="Proteomes" id="UP000198287"/>
    </source>
</evidence>
<keyword evidence="1" id="KW-1133">Transmembrane helix</keyword>
<feature type="transmembrane region" description="Helical" evidence="1">
    <location>
        <begin position="113"/>
        <end position="133"/>
    </location>
</feature>
<dbReference type="Proteomes" id="UP000198287">
    <property type="component" value="Unassembled WGS sequence"/>
</dbReference>
<organism evidence="2 3">
    <name type="scientific">Folsomia candida</name>
    <name type="common">Springtail</name>
    <dbReference type="NCBI Taxonomy" id="158441"/>
    <lineage>
        <taxon>Eukaryota</taxon>
        <taxon>Metazoa</taxon>
        <taxon>Ecdysozoa</taxon>
        <taxon>Arthropoda</taxon>
        <taxon>Hexapoda</taxon>
        <taxon>Collembola</taxon>
        <taxon>Entomobryomorpha</taxon>
        <taxon>Isotomoidea</taxon>
        <taxon>Isotomidae</taxon>
        <taxon>Proisotominae</taxon>
        <taxon>Folsomia</taxon>
    </lineage>
</organism>
<gene>
    <name evidence="2" type="ORF">Fcan01_20314</name>
</gene>
<name>A0A226DKJ1_FOLCA</name>
<feature type="transmembrane region" description="Helical" evidence="1">
    <location>
        <begin position="12"/>
        <end position="36"/>
    </location>
</feature>
<dbReference type="AlphaFoldDB" id="A0A226DKJ1"/>
<keyword evidence="1" id="KW-0472">Membrane</keyword>
<dbReference type="EMBL" id="LNIX01000018">
    <property type="protein sequence ID" value="OXA45187.1"/>
    <property type="molecule type" value="Genomic_DNA"/>
</dbReference>
<keyword evidence="1" id="KW-0812">Transmembrane</keyword>
<evidence type="ECO:0000313" key="2">
    <source>
        <dbReference type="EMBL" id="OXA45187.1"/>
    </source>
</evidence>
<feature type="transmembrane region" description="Helical" evidence="1">
    <location>
        <begin position="140"/>
        <end position="161"/>
    </location>
</feature>
<evidence type="ECO:0000256" key="1">
    <source>
        <dbReference type="SAM" id="Phobius"/>
    </source>
</evidence>
<proteinExistence type="predicted"/>
<reference evidence="2 3" key="1">
    <citation type="submission" date="2015-12" db="EMBL/GenBank/DDBJ databases">
        <title>The genome of Folsomia candida.</title>
        <authorList>
            <person name="Faddeeva A."/>
            <person name="Derks M.F."/>
            <person name="Anvar Y."/>
            <person name="Smit S."/>
            <person name="Van Straalen N."/>
            <person name="Roelofs D."/>
        </authorList>
    </citation>
    <scope>NUCLEOTIDE SEQUENCE [LARGE SCALE GENOMIC DNA]</scope>
    <source>
        <strain evidence="2 3">VU population</strain>
        <tissue evidence="2">Whole body</tissue>
    </source>
</reference>
<dbReference type="OrthoDB" id="8297494at2759"/>
<accession>A0A226DKJ1</accession>
<comment type="caution">
    <text evidence="2">The sequence shown here is derived from an EMBL/GenBank/DDBJ whole genome shotgun (WGS) entry which is preliminary data.</text>
</comment>
<keyword evidence="3" id="KW-1185">Reference proteome</keyword>
<protein>
    <submittedName>
        <fullName evidence="2">Uncharacterized protein</fullName>
    </submittedName>
</protein>